<protein>
    <recommendedName>
        <fullName evidence="3">TetR/AcrR family transcriptional regulator</fullName>
    </recommendedName>
</protein>
<proteinExistence type="predicted"/>
<organism evidence="1 2">
    <name type="scientific">Streptomyces caeni</name>
    <dbReference type="NCBI Taxonomy" id="2307231"/>
    <lineage>
        <taxon>Bacteria</taxon>
        <taxon>Bacillati</taxon>
        <taxon>Actinomycetota</taxon>
        <taxon>Actinomycetes</taxon>
        <taxon>Kitasatosporales</taxon>
        <taxon>Streptomycetaceae</taxon>
        <taxon>Streptomyces</taxon>
    </lineage>
</organism>
<comment type="caution">
    <text evidence="1">The sequence shown here is derived from an EMBL/GenBank/DDBJ whole genome shotgun (WGS) entry which is preliminary data.</text>
</comment>
<sequence>MPTDYACQAAAEQAARAIAPVCALLAPERGRPLAEDEAMPVVLRSYLGVDRSSGAGRRRGAQPPAVSASMGAAVLLLFLDGVRAELAGALPNWHGTLPRHLSDALGLPAAGVSGRQRTGGWQSTAELQKGAEDVLTALVGRARGAPVGPADLTARLALIEDVMCGALRRMAVPPDAAIRCAAELSAAGGSLFGV</sequence>
<dbReference type="EMBL" id="JBHUDX010000058">
    <property type="protein sequence ID" value="MFD1660649.1"/>
    <property type="molecule type" value="Genomic_DNA"/>
</dbReference>
<dbReference type="Proteomes" id="UP001597261">
    <property type="component" value="Unassembled WGS sequence"/>
</dbReference>
<accession>A0ABW4ITE0</accession>
<name>A0ABW4ITE0_9ACTN</name>
<reference evidence="2" key="1">
    <citation type="journal article" date="2019" name="Int. J. Syst. Evol. Microbiol.">
        <title>The Global Catalogue of Microorganisms (GCM) 10K type strain sequencing project: providing services to taxonomists for standard genome sequencing and annotation.</title>
        <authorList>
            <consortium name="The Broad Institute Genomics Platform"/>
            <consortium name="The Broad Institute Genome Sequencing Center for Infectious Disease"/>
            <person name="Wu L."/>
            <person name="Ma J."/>
        </authorList>
    </citation>
    <scope>NUCLEOTIDE SEQUENCE [LARGE SCALE GENOMIC DNA]</scope>
    <source>
        <strain evidence="2">CGMCC 1.12470</strain>
    </source>
</reference>
<keyword evidence="2" id="KW-1185">Reference proteome</keyword>
<evidence type="ECO:0008006" key="3">
    <source>
        <dbReference type="Google" id="ProtNLM"/>
    </source>
</evidence>
<gene>
    <name evidence="1" type="ORF">ACFSL4_21160</name>
</gene>
<dbReference type="RefSeq" id="WP_381085101.1">
    <property type="nucleotide sequence ID" value="NZ_JBHUDX010000058.1"/>
</dbReference>
<evidence type="ECO:0000313" key="2">
    <source>
        <dbReference type="Proteomes" id="UP001597261"/>
    </source>
</evidence>
<evidence type="ECO:0000313" key="1">
    <source>
        <dbReference type="EMBL" id="MFD1660649.1"/>
    </source>
</evidence>